<keyword evidence="9" id="KW-0914">Notch signaling pathway</keyword>
<reference evidence="18 19" key="1">
    <citation type="submission" date="2024-02" db="EMBL/GenBank/DDBJ databases">
        <authorList>
            <person name="Daric V."/>
            <person name="Darras S."/>
        </authorList>
    </citation>
    <scope>NUCLEOTIDE SEQUENCE [LARGE SCALE GENOMIC DNA]</scope>
</reference>
<evidence type="ECO:0000256" key="13">
    <source>
        <dbReference type="ARBA" id="ARBA00023277"/>
    </source>
</evidence>
<sequence>MWRYLVPILLLANFSNANKSIDSNGYVMYCPCMGRFGNQADHFLGSLSFSKKLNRTLIVPPWISFNSGGRNGFIPYTKWFKAEPLSSYHRVIMMEDFMNDLAPSVWPEGVKSRKIYCHRFAMDRSEDKSTCPAKFGNPFKPFWDNFNIEFEMSMAFPSGLSYQSTKEQWDEAFPRNENPVIALMGAPASYPIAEADRYLQKYVEWSDEIRAFASDFIEKELKRPYLGIHLRNGMDWKRACRNVKGSIKYPYMSSPQCVGFSQTKPFTHEMCYPQKEAVIEQVTGIIKKSGAKSLFIATDDQSFEKEFKQSFLDNLLDVDMVKLDHDSLVKDMAILMEADEFMGSCASSVTAFVVRKRNILNKPNSFVGMLNDDKPNKTEL</sequence>
<evidence type="ECO:0000256" key="10">
    <source>
        <dbReference type="ARBA" id="ARBA00023157"/>
    </source>
</evidence>
<dbReference type="PANTHER" id="PTHR21420">
    <property type="entry name" value="GDP-FUCOSE PROTEIN O-FUCOSYLTRANSFERASE 1"/>
    <property type="match status" value="1"/>
</dbReference>
<organism evidence="18 19">
    <name type="scientific">Clavelina lepadiformis</name>
    <name type="common">Light-bulb sea squirt</name>
    <name type="synonym">Ascidia lepadiformis</name>
    <dbReference type="NCBI Taxonomy" id="159417"/>
    <lineage>
        <taxon>Eukaryota</taxon>
        <taxon>Metazoa</taxon>
        <taxon>Chordata</taxon>
        <taxon>Tunicata</taxon>
        <taxon>Ascidiacea</taxon>
        <taxon>Aplousobranchia</taxon>
        <taxon>Clavelinidae</taxon>
        <taxon>Clavelina</taxon>
    </lineage>
</organism>
<evidence type="ECO:0000256" key="2">
    <source>
        <dbReference type="ARBA" id="ARBA00004922"/>
    </source>
</evidence>
<comment type="catalytic activity">
    <reaction evidence="16">
        <text>L-seryl-[protein] + GDP-beta-L-fucose = 3-O-(alpha-L-fucosyl)-L-seryl-[protein] + GDP + H(+)</text>
        <dbReference type="Rhea" id="RHEA:63644"/>
        <dbReference type="Rhea" id="RHEA-COMP:9863"/>
        <dbReference type="Rhea" id="RHEA-COMP:17914"/>
        <dbReference type="ChEBI" id="CHEBI:15378"/>
        <dbReference type="ChEBI" id="CHEBI:29999"/>
        <dbReference type="ChEBI" id="CHEBI:57273"/>
        <dbReference type="ChEBI" id="CHEBI:58189"/>
        <dbReference type="ChEBI" id="CHEBI:189632"/>
        <dbReference type="EC" id="2.4.1.221"/>
    </reaction>
    <physiologicalReaction direction="left-to-right" evidence="16">
        <dbReference type="Rhea" id="RHEA:63645"/>
    </physiologicalReaction>
</comment>
<comment type="subcellular location">
    <subcellularLocation>
        <location evidence="1">Endoplasmic reticulum</location>
    </subcellularLocation>
</comment>
<evidence type="ECO:0000256" key="8">
    <source>
        <dbReference type="ARBA" id="ARBA00022824"/>
    </source>
</evidence>
<keyword evidence="17" id="KW-0732">Signal</keyword>
<evidence type="ECO:0000256" key="7">
    <source>
        <dbReference type="ARBA" id="ARBA00022679"/>
    </source>
</evidence>
<keyword evidence="7" id="KW-0808">Transferase</keyword>
<keyword evidence="10" id="KW-1015">Disulfide bond</keyword>
<gene>
    <name evidence="18" type="ORF">CVLEPA_LOCUS11347</name>
</gene>
<evidence type="ECO:0000256" key="12">
    <source>
        <dbReference type="ARBA" id="ARBA00023253"/>
    </source>
</evidence>
<dbReference type="PANTHER" id="PTHR21420:SF3">
    <property type="entry name" value="GDP-FUCOSE PROTEIN O-FUCOSYLTRANSFERASE 1"/>
    <property type="match status" value="1"/>
</dbReference>
<accession>A0ABP0FR30</accession>
<feature type="chain" id="PRO_5046885987" description="GDP-fucose protein O-fucosyltransferase 1" evidence="17">
    <location>
        <begin position="18"/>
        <end position="380"/>
    </location>
</feature>
<comment type="similarity">
    <text evidence="3">Belongs to the glycosyltransferase 65 family.</text>
</comment>
<dbReference type="Gene3D" id="3.40.50.11350">
    <property type="match status" value="1"/>
</dbReference>
<evidence type="ECO:0000256" key="3">
    <source>
        <dbReference type="ARBA" id="ARBA00010626"/>
    </source>
</evidence>
<keyword evidence="19" id="KW-1185">Reference proteome</keyword>
<keyword evidence="13" id="KW-0119">Carbohydrate metabolism</keyword>
<dbReference type="Gene3D" id="3.40.50.11340">
    <property type="match status" value="1"/>
</dbReference>
<dbReference type="EC" id="2.4.1.221" evidence="4"/>
<dbReference type="EMBL" id="CAWYQH010000079">
    <property type="protein sequence ID" value="CAK8681111.1"/>
    <property type="molecule type" value="Genomic_DNA"/>
</dbReference>
<evidence type="ECO:0000256" key="17">
    <source>
        <dbReference type="SAM" id="SignalP"/>
    </source>
</evidence>
<keyword evidence="11" id="KW-0325">Glycoprotein</keyword>
<evidence type="ECO:0000313" key="18">
    <source>
        <dbReference type="EMBL" id="CAK8681111.1"/>
    </source>
</evidence>
<dbReference type="Pfam" id="PF10250">
    <property type="entry name" value="O-FucT"/>
    <property type="match status" value="1"/>
</dbReference>
<evidence type="ECO:0000256" key="9">
    <source>
        <dbReference type="ARBA" id="ARBA00022976"/>
    </source>
</evidence>
<name>A0ABP0FR30_CLALP</name>
<evidence type="ECO:0000256" key="11">
    <source>
        <dbReference type="ARBA" id="ARBA00023180"/>
    </source>
</evidence>
<evidence type="ECO:0000256" key="5">
    <source>
        <dbReference type="ARBA" id="ARBA00021745"/>
    </source>
</evidence>
<evidence type="ECO:0000256" key="15">
    <source>
        <dbReference type="ARBA" id="ARBA00047273"/>
    </source>
</evidence>
<keyword evidence="12" id="KW-0294">Fucose metabolism</keyword>
<dbReference type="InterPro" id="IPR039922">
    <property type="entry name" value="POFUT1"/>
</dbReference>
<dbReference type="CDD" id="cd11302">
    <property type="entry name" value="O-FucT-1"/>
    <property type="match status" value="1"/>
</dbReference>
<dbReference type="Proteomes" id="UP001642483">
    <property type="component" value="Unassembled WGS sequence"/>
</dbReference>
<proteinExistence type="inferred from homology"/>
<evidence type="ECO:0000256" key="16">
    <source>
        <dbReference type="ARBA" id="ARBA00048647"/>
    </source>
</evidence>
<feature type="signal peptide" evidence="17">
    <location>
        <begin position="1"/>
        <end position="17"/>
    </location>
</feature>
<protein>
    <recommendedName>
        <fullName evidence="5">GDP-fucose protein O-fucosyltransferase 1</fullName>
        <ecNumber evidence="4">2.4.1.221</ecNumber>
    </recommendedName>
    <alternativeName>
        <fullName evidence="14">Peptide-O-fucosyltransferase 1</fullName>
    </alternativeName>
</protein>
<evidence type="ECO:0000256" key="4">
    <source>
        <dbReference type="ARBA" id="ARBA00012196"/>
    </source>
</evidence>
<evidence type="ECO:0000313" key="19">
    <source>
        <dbReference type="Proteomes" id="UP001642483"/>
    </source>
</evidence>
<comment type="catalytic activity">
    <reaction evidence="15">
        <text>L-threonyl-[protein] + GDP-beta-L-fucose = 3-O-(alpha-L-fucosyl)-L-threonyl-[protein] + GDP + H(+)</text>
        <dbReference type="Rhea" id="RHEA:70491"/>
        <dbReference type="Rhea" id="RHEA-COMP:11060"/>
        <dbReference type="Rhea" id="RHEA-COMP:17915"/>
        <dbReference type="ChEBI" id="CHEBI:15378"/>
        <dbReference type="ChEBI" id="CHEBI:30013"/>
        <dbReference type="ChEBI" id="CHEBI:57273"/>
        <dbReference type="ChEBI" id="CHEBI:58189"/>
        <dbReference type="ChEBI" id="CHEBI:189631"/>
        <dbReference type="EC" id="2.4.1.221"/>
    </reaction>
    <physiologicalReaction direction="left-to-right" evidence="15">
        <dbReference type="Rhea" id="RHEA:70492"/>
    </physiologicalReaction>
</comment>
<keyword evidence="6" id="KW-0328">Glycosyltransferase</keyword>
<evidence type="ECO:0000256" key="6">
    <source>
        <dbReference type="ARBA" id="ARBA00022676"/>
    </source>
</evidence>
<comment type="pathway">
    <text evidence="2">Protein modification; protein glycosylation.</text>
</comment>
<keyword evidence="8" id="KW-0256">Endoplasmic reticulum</keyword>
<evidence type="ECO:0000256" key="1">
    <source>
        <dbReference type="ARBA" id="ARBA00004240"/>
    </source>
</evidence>
<comment type="caution">
    <text evidence="18">The sequence shown here is derived from an EMBL/GenBank/DDBJ whole genome shotgun (WGS) entry which is preliminary data.</text>
</comment>
<evidence type="ECO:0000256" key="14">
    <source>
        <dbReference type="ARBA" id="ARBA00033080"/>
    </source>
</evidence>
<dbReference type="InterPro" id="IPR019378">
    <property type="entry name" value="GDP-Fuc_O-FucTrfase"/>
</dbReference>